<dbReference type="EMBL" id="CP157355">
    <property type="protein sequence ID" value="XBM01782.1"/>
    <property type="molecule type" value="Genomic_DNA"/>
</dbReference>
<organism evidence="2">
    <name type="scientific">Chitinibacter mangrovi</name>
    <dbReference type="NCBI Taxonomy" id="3153927"/>
    <lineage>
        <taxon>Bacteria</taxon>
        <taxon>Pseudomonadati</taxon>
        <taxon>Pseudomonadota</taxon>
        <taxon>Betaproteobacteria</taxon>
        <taxon>Neisseriales</taxon>
        <taxon>Chitinibacteraceae</taxon>
        <taxon>Chitinibacter</taxon>
    </lineage>
</organism>
<evidence type="ECO:0000256" key="1">
    <source>
        <dbReference type="SAM" id="MobiDB-lite"/>
    </source>
</evidence>
<feature type="compositionally biased region" description="Polar residues" evidence="1">
    <location>
        <begin position="141"/>
        <end position="168"/>
    </location>
</feature>
<accession>A0AAU7FCH6</accession>
<feature type="region of interest" description="Disordered" evidence="1">
    <location>
        <begin position="141"/>
        <end position="169"/>
    </location>
</feature>
<proteinExistence type="predicted"/>
<dbReference type="RefSeq" id="WP_348946028.1">
    <property type="nucleotide sequence ID" value="NZ_CP157355.1"/>
</dbReference>
<gene>
    <name evidence="2" type="ORF">ABHF33_05805</name>
</gene>
<dbReference type="AlphaFoldDB" id="A0AAU7FCH6"/>
<name>A0AAU7FCH6_9NEIS</name>
<dbReference type="KEGG" id="cmav:ABHF33_05805"/>
<evidence type="ECO:0000313" key="2">
    <source>
        <dbReference type="EMBL" id="XBM01782.1"/>
    </source>
</evidence>
<protein>
    <submittedName>
        <fullName evidence="2">Uncharacterized protein</fullName>
    </submittedName>
</protein>
<reference evidence="2" key="1">
    <citation type="submission" date="2024-05" db="EMBL/GenBank/DDBJ databases">
        <authorList>
            <person name="Yang L."/>
            <person name="Pan L."/>
        </authorList>
    </citation>
    <scope>NUCLEOTIDE SEQUENCE</scope>
    <source>
        <strain evidence="2">FCG-7</strain>
    </source>
</reference>
<sequence>MSLLPALSTRDLFAQSSNHIGELQRSNKAAEGKIDKTDKIEQRVALLQKDTLKLAQDFLGQFASQLFGDAAKGMQISFDQLELSASSEASMSLSRSSDGTSSTRSASFSLNDSSSFTGRGTIRTTDGRQFEFELSVTYESRQQMSYTEQSTRNSSPNRATQPADTSTARGMDFQGTADELLDSISAIPVQLPFKLKDQNGEEQVMGDLVLKLLNLSGGDRFYDWFGNKEARIDQSA</sequence>